<dbReference type="Gene3D" id="2.160.20.10">
    <property type="entry name" value="Single-stranded right-handed beta-helix, Pectin lyase-like"/>
    <property type="match status" value="1"/>
</dbReference>
<dbReference type="AlphaFoldDB" id="A0A9X2B7V4"/>
<dbReference type="PROSITE" id="PS51257">
    <property type="entry name" value="PROKAR_LIPOPROTEIN"/>
    <property type="match status" value="1"/>
</dbReference>
<dbReference type="Proteomes" id="UP001139450">
    <property type="component" value="Unassembled WGS sequence"/>
</dbReference>
<dbReference type="InterPro" id="IPR012334">
    <property type="entry name" value="Pectin_lyas_fold"/>
</dbReference>
<feature type="domain" description="Right handed beta helix" evidence="1">
    <location>
        <begin position="125"/>
        <end position="298"/>
    </location>
</feature>
<comment type="caution">
    <text evidence="2">The sequence shown here is derived from an EMBL/GenBank/DDBJ whole genome shotgun (WGS) entry which is preliminary data.</text>
</comment>
<dbReference type="InterPro" id="IPR006626">
    <property type="entry name" value="PbH1"/>
</dbReference>
<dbReference type="SMART" id="SM00710">
    <property type="entry name" value="PbH1"/>
    <property type="match status" value="6"/>
</dbReference>
<keyword evidence="3" id="KW-1185">Reference proteome</keyword>
<proteinExistence type="predicted"/>
<sequence>MKRILIISALGISLVACKKQLVNTTPVDDVSKSHKTSVNTIGKIYYVDSTGSDTNDGLSTLTPWKSIDKVNSITFSPGDQILFKCGNSWSGQLHPRGSGASGTPIVIDQYGTGNKPVIRGPGTKSSAGVLLYNQSYWEINNLEVTNYYSGGDTLLRGIFVTNTNLTTKANYIHINNCYVHDVNAYGYAASPTLYSKLTGGIILYGYFDDLQVRKCHVANCTVEGLRTLPYPSGTGLSTNVKFISNTIENIYGDGIVLSTVSAGLIDSNVVKNACMSNDQDYAGCWTYHSQNSIISHNEVYNLAGGRGDGEAFDADENTDGDIYEYNYTHDNANGFMEFMPSAANIIVRYNVSVNDCKAGVRLFNYLPSTTSNSLYNNVWYITNNMSKLIDCYSAAGFNGTLKNNILFCTGTVTKFCKSSAGTSSTCLNNCFYPGSITSVNGPVGTVSGNITTNPSFVNAGFHSVGLSSGTAYKLNSGSPCLSAGVLVSGNGGYDYSHNLLTTGNPDMGAFQN</sequence>
<dbReference type="InterPro" id="IPR011050">
    <property type="entry name" value="Pectin_lyase_fold/virulence"/>
</dbReference>
<dbReference type="Pfam" id="PF13229">
    <property type="entry name" value="Beta_helix"/>
    <property type="match status" value="1"/>
</dbReference>
<accession>A0A9X2B7V4</accession>
<evidence type="ECO:0000313" key="3">
    <source>
        <dbReference type="Proteomes" id="UP001139450"/>
    </source>
</evidence>
<evidence type="ECO:0000259" key="1">
    <source>
        <dbReference type="Pfam" id="PF13229"/>
    </source>
</evidence>
<dbReference type="SUPFAM" id="SSF51126">
    <property type="entry name" value="Pectin lyase-like"/>
    <property type="match status" value="2"/>
</dbReference>
<gene>
    <name evidence="2" type="ORF">MUY27_04690</name>
</gene>
<evidence type="ECO:0000313" key="2">
    <source>
        <dbReference type="EMBL" id="MCJ8208994.1"/>
    </source>
</evidence>
<reference evidence="2" key="1">
    <citation type="submission" date="2022-04" db="EMBL/GenBank/DDBJ databases">
        <title>Mucilaginibacter sp. RS28 isolated from freshwater.</title>
        <authorList>
            <person name="Ko S.-R."/>
        </authorList>
    </citation>
    <scope>NUCLEOTIDE SEQUENCE</scope>
    <source>
        <strain evidence="2">RS28</strain>
    </source>
</reference>
<name>A0A9X2B7V4_9SPHI</name>
<dbReference type="RefSeq" id="WP_245128828.1">
    <property type="nucleotide sequence ID" value="NZ_JALJEJ010000002.1"/>
</dbReference>
<dbReference type="InterPro" id="IPR039448">
    <property type="entry name" value="Beta_helix"/>
</dbReference>
<organism evidence="2 3">
    <name type="scientific">Mucilaginibacter straminoryzae</name>
    <dbReference type="NCBI Taxonomy" id="2932774"/>
    <lineage>
        <taxon>Bacteria</taxon>
        <taxon>Pseudomonadati</taxon>
        <taxon>Bacteroidota</taxon>
        <taxon>Sphingobacteriia</taxon>
        <taxon>Sphingobacteriales</taxon>
        <taxon>Sphingobacteriaceae</taxon>
        <taxon>Mucilaginibacter</taxon>
    </lineage>
</organism>
<protein>
    <submittedName>
        <fullName evidence="2">Right-handed parallel beta-helix repeat-containing protein</fullName>
    </submittedName>
</protein>
<dbReference type="EMBL" id="JALJEJ010000002">
    <property type="protein sequence ID" value="MCJ8208994.1"/>
    <property type="molecule type" value="Genomic_DNA"/>
</dbReference>